<proteinExistence type="predicted"/>
<feature type="region of interest" description="Disordered" evidence="1">
    <location>
        <begin position="1"/>
        <end position="31"/>
    </location>
</feature>
<evidence type="ECO:0000313" key="3">
    <source>
        <dbReference type="Proteomes" id="UP000198916"/>
    </source>
</evidence>
<protein>
    <submittedName>
        <fullName evidence="2">Uncharacterized protein</fullName>
    </submittedName>
</protein>
<evidence type="ECO:0000256" key="1">
    <source>
        <dbReference type="SAM" id="MobiDB-lite"/>
    </source>
</evidence>
<dbReference type="Proteomes" id="UP000198916">
    <property type="component" value="Unassembled WGS sequence"/>
</dbReference>
<dbReference type="AlphaFoldDB" id="A0A1H7TAM7"/>
<accession>A0A1H7TAM7</accession>
<reference evidence="3" key="1">
    <citation type="submission" date="2016-10" db="EMBL/GenBank/DDBJ databases">
        <authorList>
            <person name="Varghese N."/>
            <person name="Submissions S."/>
        </authorList>
    </citation>
    <scope>NUCLEOTIDE SEQUENCE [LARGE SCALE GENOMIC DNA]</scope>
    <source>
        <strain evidence="3">Jip14</strain>
    </source>
</reference>
<evidence type="ECO:0000313" key="2">
    <source>
        <dbReference type="EMBL" id="SEL81922.1"/>
    </source>
</evidence>
<gene>
    <name evidence="2" type="ORF">SAMN05421740_110191</name>
</gene>
<organism evidence="2 3">
    <name type="scientific">Parapedobacter koreensis</name>
    <dbReference type="NCBI Taxonomy" id="332977"/>
    <lineage>
        <taxon>Bacteria</taxon>
        <taxon>Pseudomonadati</taxon>
        <taxon>Bacteroidota</taxon>
        <taxon>Sphingobacteriia</taxon>
        <taxon>Sphingobacteriales</taxon>
        <taxon>Sphingobacteriaceae</taxon>
        <taxon>Parapedobacter</taxon>
    </lineage>
</organism>
<keyword evidence="3" id="KW-1185">Reference proteome</keyword>
<sequence length="49" mass="5728">MLRRNKHHRVGVGSLHDHKQKKPPVYKRGAGMKSGADLLSRLLRQYHRL</sequence>
<dbReference type="EMBL" id="FNZR01000010">
    <property type="protein sequence ID" value="SEL81922.1"/>
    <property type="molecule type" value="Genomic_DNA"/>
</dbReference>
<feature type="non-terminal residue" evidence="2">
    <location>
        <position position="49"/>
    </location>
</feature>
<dbReference type="STRING" id="332977.SAMN05421740_110191"/>
<name>A0A1H7TAM7_9SPHI</name>
<feature type="compositionally biased region" description="Basic residues" evidence="1">
    <location>
        <begin position="1"/>
        <end position="10"/>
    </location>
</feature>